<evidence type="ECO:0000256" key="1">
    <source>
        <dbReference type="ARBA" id="ARBA00010219"/>
    </source>
</evidence>
<dbReference type="PANTHER" id="PTHR31689:SF0">
    <property type="entry name" value="DIAMINOPIMELATE EPIMERASE"/>
    <property type="match status" value="1"/>
</dbReference>
<dbReference type="GO" id="GO:0005829">
    <property type="term" value="C:cytosol"/>
    <property type="evidence" value="ECO:0007669"/>
    <property type="project" value="TreeGrafter"/>
</dbReference>
<dbReference type="RefSeq" id="WP_190462951.1">
    <property type="nucleotide sequence ID" value="NZ_JACJPW010000010.1"/>
</dbReference>
<accession>A0A926ZF80</accession>
<dbReference type="Proteomes" id="UP000641646">
    <property type="component" value="Unassembled WGS sequence"/>
</dbReference>
<dbReference type="InterPro" id="IPR001653">
    <property type="entry name" value="DAP_epimerase_DapF"/>
</dbReference>
<dbReference type="PANTHER" id="PTHR31689">
    <property type="entry name" value="DIAMINOPIMELATE EPIMERASE, CHLOROPLASTIC"/>
    <property type="match status" value="1"/>
</dbReference>
<keyword evidence="2" id="KW-0413">Isomerase</keyword>
<organism evidence="3 4">
    <name type="scientific">Aerosakkonema funiforme FACHB-1375</name>
    <dbReference type="NCBI Taxonomy" id="2949571"/>
    <lineage>
        <taxon>Bacteria</taxon>
        <taxon>Bacillati</taxon>
        <taxon>Cyanobacteriota</taxon>
        <taxon>Cyanophyceae</taxon>
        <taxon>Oscillatoriophycideae</taxon>
        <taxon>Aerosakkonematales</taxon>
        <taxon>Aerosakkonemataceae</taxon>
        <taxon>Aerosakkonema</taxon>
    </lineage>
</organism>
<dbReference type="EMBL" id="JACJPW010000010">
    <property type="protein sequence ID" value="MBD2180590.1"/>
    <property type="molecule type" value="Genomic_DNA"/>
</dbReference>
<dbReference type="Pfam" id="PF01678">
    <property type="entry name" value="DAP_epimerase"/>
    <property type="match status" value="1"/>
</dbReference>
<dbReference type="GO" id="GO:0008837">
    <property type="term" value="F:diaminopimelate epimerase activity"/>
    <property type="evidence" value="ECO:0007669"/>
    <property type="project" value="InterPro"/>
</dbReference>
<comment type="caution">
    <text evidence="3">The sequence shown here is derived from an EMBL/GenBank/DDBJ whole genome shotgun (WGS) entry which is preliminary data.</text>
</comment>
<evidence type="ECO:0000256" key="2">
    <source>
        <dbReference type="ARBA" id="ARBA00023235"/>
    </source>
</evidence>
<name>A0A926ZF80_9CYAN</name>
<dbReference type="SUPFAM" id="SSF54506">
    <property type="entry name" value="Diaminopimelate epimerase-like"/>
    <property type="match status" value="2"/>
</dbReference>
<evidence type="ECO:0000313" key="4">
    <source>
        <dbReference type="Proteomes" id="UP000641646"/>
    </source>
</evidence>
<sequence>MILNNDYVDKLQCSEIYSICGNRIVMYQVEMTDRDLRRASHLSNLCWFHGQRIADGVACLSPRKNYTRFCFFNPDGSFELVCGNALFAATALLSNSSVNPLKIYPFDIPPLELSDEKDRYTITTPVSIGYQPILVESLPPSVIHNTGSPHLVVQVDNVASVNLPKLGATVTYQLEVNLTIFSICNGKILARTYERGVEAETDACGTGAMAVAVETNIRSINSSSIIYPGGIYEVKILKTFPQPVIALSVDKAYVELIENGTRPN</sequence>
<reference evidence="3" key="1">
    <citation type="journal article" date="2015" name="ISME J.">
        <title>Draft Genome Sequence of Streptomyces incarnatus NRRL8089, which Produces the Nucleoside Antibiotic Sinefungin.</title>
        <authorList>
            <person name="Oshima K."/>
            <person name="Hattori M."/>
            <person name="Shimizu H."/>
            <person name="Fukuda K."/>
            <person name="Nemoto M."/>
            <person name="Inagaki K."/>
            <person name="Tamura T."/>
        </authorList>
    </citation>
    <scope>NUCLEOTIDE SEQUENCE</scope>
    <source>
        <strain evidence="3">FACHB-1375</strain>
    </source>
</reference>
<keyword evidence="4" id="KW-1185">Reference proteome</keyword>
<dbReference type="GO" id="GO:0009089">
    <property type="term" value="P:lysine biosynthetic process via diaminopimelate"/>
    <property type="evidence" value="ECO:0007669"/>
    <property type="project" value="InterPro"/>
</dbReference>
<dbReference type="AlphaFoldDB" id="A0A926ZF80"/>
<evidence type="ECO:0008006" key="5">
    <source>
        <dbReference type="Google" id="ProtNLM"/>
    </source>
</evidence>
<protein>
    <recommendedName>
        <fullName evidence="5">Diaminopimelate epimerase</fullName>
    </recommendedName>
</protein>
<comment type="similarity">
    <text evidence="1">Belongs to the diaminopimelate epimerase family.</text>
</comment>
<evidence type="ECO:0000313" key="3">
    <source>
        <dbReference type="EMBL" id="MBD2180590.1"/>
    </source>
</evidence>
<reference evidence="3" key="2">
    <citation type="submission" date="2020-08" db="EMBL/GenBank/DDBJ databases">
        <authorList>
            <person name="Chen M."/>
            <person name="Teng W."/>
            <person name="Zhao L."/>
            <person name="Hu C."/>
            <person name="Zhou Y."/>
            <person name="Han B."/>
            <person name="Song L."/>
            <person name="Shu W."/>
        </authorList>
    </citation>
    <scope>NUCLEOTIDE SEQUENCE</scope>
    <source>
        <strain evidence="3">FACHB-1375</strain>
    </source>
</reference>
<proteinExistence type="inferred from homology"/>
<gene>
    <name evidence="3" type="ORF">H6G03_05645</name>
</gene>
<dbReference type="Gene3D" id="3.10.310.10">
    <property type="entry name" value="Diaminopimelate Epimerase, Chain A, domain 1"/>
    <property type="match status" value="2"/>
</dbReference>